<feature type="transmembrane region" description="Helical" evidence="1">
    <location>
        <begin position="147"/>
        <end position="168"/>
    </location>
</feature>
<accession>A0AAN6GDJ7</accession>
<feature type="transmembrane region" description="Helical" evidence="1">
    <location>
        <begin position="101"/>
        <end position="127"/>
    </location>
</feature>
<evidence type="ECO:0000256" key="1">
    <source>
        <dbReference type="SAM" id="Phobius"/>
    </source>
</evidence>
<reference evidence="2" key="1">
    <citation type="journal article" date="2023" name="PhytoFront">
        <title>Draft Genome Resources of Seven Strains of Tilletia horrida, Causal Agent of Kernel Smut of Rice.</title>
        <authorList>
            <person name="Khanal S."/>
            <person name="Antony Babu S."/>
            <person name="Zhou X.G."/>
        </authorList>
    </citation>
    <scope>NUCLEOTIDE SEQUENCE</scope>
    <source>
        <strain evidence="2">TX3</strain>
    </source>
</reference>
<feature type="transmembrane region" description="Helical" evidence="1">
    <location>
        <begin position="261"/>
        <end position="283"/>
    </location>
</feature>
<organism evidence="2 3">
    <name type="scientific">Tilletia horrida</name>
    <dbReference type="NCBI Taxonomy" id="155126"/>
    <lineage>
        <taxon>Eukaryota</taxon>
        <taxon>Fungi</taxon>
        <taxon>Dikarya</taxon>
        <taxon>Basidiomycota</taxon>
        <taxon>Ustilaginomycotina</taxon>
        <taxon>Exobasidiomycetes</taxon>
        <taxon>Tilletiales</taxon>
        <taxon>Tilletiaceae</taxon>
        <taxon>Tilletia</taxon>
    </lineage>
</organism>
<feature type="transmembrane region" description="Helical" evidence="1">
    <location>
        <begin position="425"/>
        <end position="448"/>
    </location>
</feature>
<dbReference type="Proteomes" id="UP001176521">
    <property type="component" value="Unassembled WGS sequence"/>
</dbReference>
<comment type="caution">
    <text evidence="2">The sequence shown here is derived from an EMBL/GenBank/DDBJ whole genome shotgun (WGS) entry which is preliminary data.</text>
</comment>
<dbReference type="EMBL" id="JAPDMQ010000093">
    <property type="protein sequence ID" value="KAK0535564.1"/>
    <property type="molecule type" value="Genomic_DNA"/>
</dbReference>
<keyword evidence="1" id="KW-0812">Transmembrane</keyword>
<feature type="transmembrane region" description="Helical" evidence="1">
    <location>
        <begin position="58"/>
        <end position="80"/>
    </location>
</feature>
<evidence type="ECO:0000313" key="3">
    <source>
        <dbReference type="Proteomes" id="UP001176521"/>
    </source>
</evidence>
<sequence>MATTSIYDRFHLLPPPPPTIFSRQPASVRMRLPDFDTVPDAQAFLDKMFIWQHSKGMTVARIVSACLSIALLLVCIGIKIPQYTQKRLWLFRLVQTSRGTIILPCVNALFSVFGSTFLLLNSTFVFLEVSSFDRKSPKPIENFVSWMIFHFIPLWCAAYAQAWSNAFGRVPGSRHYELSFHPRFRRDTLSPLATNTLWIASPVVLLSLLAIPTCRSNTLYEQARHGREAWLVRFGNASELSDDLLMDIQRIWQDLQQSFCYLTICFILWTVIAMGEAVLYALLSSRLIRQLHVHLAALLHLKHSREIVPTVRIENITVVTIGPADKVSALPLHCKSPERARCVSYMNHTTDQRQDVLLFPPVAPGATWHKALGDGHSFQSVLRIYSAQSVIFVVASFLYGAISLTVGLLLIDALERNEIERLESWGLFLAQMFAFLMGLTLTALEVFLDKSDAFLALMHGDYHQGIVQGVSSSRSASRSALVLSAVGSSTTSLPFTADDDTEQGCNVGK</sequence>
<evidence type="ECO:0000313" key="2">
    <source>
        <dbReference type="EMBL" id="KAK0535564.1"/>
    </source>
</evidence>
<protein>
    <submittedName>
        <fullName evidence="2">Uncharacterized protein</fullName>
    </submittedName>
</protein>
<keyword evidence="1" id="KW-0472">Membrane</keyword>
<feature type="transmembrane region" description="Helical" evidence="1">
    <location>
        <begin position="390"/>
        <end position="413"/>
    </location>
</feature>
<feature type="transmembrane region" description="Helical" evidence="1">
    <location>
        <begin position="189"/>
        <end position="211"/>
    </location>
</feature>
<name>A0AAN6GDJ7_9BASI</name>
<gene>
    <name evidence="2" type="ORF">OC842_002271</name>
</gene>
<dbReference type="AlphaFoldDB" id="A0AAN6GDJ7"/>
<proteinExistence type="predicted"/>
<keyword evidence="1" id="KW-1133">Transmembrane helix</keyword>
<keyword evidence="3" id="KW-1185">Reference proteome</keyword>